<dbReference type="SUPFAM" id="SSF53474">
    <property type="entry name" value="alpha/beta-Hydrolases"/>
    <property type="match status" value="1"/>
</dbReference>
<organism evidence="1 2">
    <name type="scientific">Nocardia terpenica</name>
    <dbReference type="NCBI Taxonomy" id="455432"/>
    <lineage>
        <taxon>Bacteria</taxon>
        <taxon>Bacillati</taxon>
        <taxon>Actinomycetota</taxon>
        <taxon>Actinomycetes</taxon>
        <taxon>Mycobacteriales</taxon>
        <taxon>Nocardiaceae</taxon>
        <taxon>Nocardia</taxon>
    </lineage>
</organism>
<dbReference type="PANTHER" id="PTHR32015:SF1">
    <property type="entry name" value="LIPASE"/>
    <property type="match status" value="1"/>
</dbReference>
<reference evidence="1 2" key="1">
    <citation type="journal article" date="2019" name="ACS Chem. Biol.">
        <title>Identification and Mobilization of a Cryptic Antibiotic Biosynthesis Gene Locus from a Human-Pathogenic Nocardia Isolate.</title>
        <authorList>
            <person name="Herisse M."/>
            <person name="Ishida K."/>
            <person name="Porter J.L."/>
            <person name="Howden B."/>
            <person name="Hertweck C."/>
            <person name="Stinear T.P."/>
            <person name="Pidot S.J."/>
        </authorList>
    </citation>
    <scope>NUCLEOTIDE SEQUENCE [LARGE SCALE GENOMIC DNA]</scope>
    <source>
        <strain evidence="1 2">AUSMDU00012715</strain>
    </source>
</reference>
<dbReference type="PANTHER" id="PTHR32015">
    <property type="entry name" value="FASTING INDUCED LIPASE"/>
    <property type="match status" value="1"/>
</dbReference>
<name>A0A6G9YY59_9NOCA</name>
<dbReference type="InterPro" id="IPR002918">
    <property type="entry name" value="Lipase_EstA/Esterase_EstB"/>
</dbReference>
<evidence type="ECO:0000313" key="2">
    <source>
        <dbReference type="Proteomes" id="UP000500953"/>
    </source>
</evidence>
<dbReference type="EMBL" id="CP046173">
    <property type="protein sequence ID" value="QIS18269.1"/>
    <property type="molecule type" value="Genomic_DNA"/>
</dbReference>
<proteinExistence type="predicted"/>
<accession>A0A6G9YY59</accession>
<sequence length="300" mass="30953">MVRSLGGIGSGVVRTALGVALALGLGFASATVAVADTGSGSADPDLVAAPPGSNNWSCRPGPDHPRPVVLLHGTFENRLLNWFSLAPQLAGAGYCVYALDYGRSLGGSVSGVGPMAESARQIADFVDQVLASTGARQVDIVGHSQGGMLPRYYLKNLGGAGKVHTLVGLAPDNHGTTWGLLHLPVTLVPPATTIVCPACTEQLPTSEFMRQLDSDPQVLPDVHYTVIATDTDEFATPHSTSLLPPGPNVDNIVLQNVCPGDLSEHMLITSDPVAIRLVLNALDPAHAVAPTCAPLQVGSA</sequence>
<dbReference type="Pfam" id="PF01674">
    <property type="entry name" value="Lipase_2"/>
    <property type="match status" value="1"/>
</dbReference>
<dbReference type="AlphaFoldDB" id="A0A6G9YY59"/>
<dbReference type="Gene3D" id="3.40.50.1820">
    <property type="entry name" value="alpha/beta hydrolase"/>
    <property type="match status" value="1"/>
</dbReference>
<gene>
    <name evidence="1" type="ORF">F6W96_08235</name>
</gene>
<dbReference type="Proteomes" id="UP000500953">
    <property type="component" value="Chromosome"/>
</dbReference>
<dbReference type="RefSeq" id="WP_167485589.1">
    <property type="nucleotide sequence ID" value="NZ_CP046173.1"/>
</dbReference>
<protein>
    <submittedName>
        <fullName evidence="1">Alpha/beta fold hydrolase</fullName>
    </submittedName>
</protein>
<evidence type="ECO:0000313" key="1">
    <source>
        <dbReference type="EMBL" id="QIS18269.1"/>
    </source>
</evidence>
<dbReference type="GO" id="GO:0016298">
    <property type="term" value="F:lipase activity"/>
    <property type="evidence" value="ECO:0007669"/>
    <property type="project" value="TreeGrafter"/>
</dbReference>
<dbReference type="InterPro" id="IPR029058">
    <property type="entry name" value="AB_hydrolase_fold"/>
</dbReference>
<dbReference type="GO" id="GO:0016042">
    <property type="term" value="P:lipid catabolic process"/>
    <property type="evidence" value="ECO:0007669"/>
    <property type="project" value="InterPro"/>
</dbReference>
<keyword evidence="1" id="KW-0378">Hydrolase</keyword>